<accession>A0A2I0U366</accession>
<dbReference type="EMBL" id="KZ506280">
    <property type="protein sequence ID" value="PKU40403.1"/>
    <property type="molecule type" value="Genomic_DNA"/>
</dbReference>
<gene>
    <name evidence="2" type="ORF">llap_9294</name>
</gene>
<protein>
    <submittedName>
        <fullName evidence="2">Uncharacterized protein</fullName>
    </submittedName>
</protein>
<keyword evidence="3" id="KW-1185">Reference proteome</keyword>
<organism evidence="2 3">
    <name type="scientific">Limosa lapponica baueri</name>
    <dbReference type="NCBI Taxonomy" id="1758121"/>
    <lineage>
        <taxon>Eukaryota</taxon>
        <taxon>Metazoa</taxon>
        <taxon>Chordata</taxon>
        <taxon>Craniata</taxon>
        <taxon>Vertebrata</taxon>
        <taxon>Euteleostomi</taxon>
        <taxon>Archelosauria</taxon>
        <taxon>Archosauria</taxon>
        <taxon>Dinosauria</taxon>
        <taxon>Saurischia</taxon>
        <taxon>Theropoda</taxon>
        <taxon>Coelurosauria</taxon>
        <taxon>Aves</taxon>
        <taxon>Neognathae</taxon>
        <taxon>Neoaves</taxon>
        <taxon>Charadriiformes</taxon>
        <taxon>Scolopacidae</taxon>
        <taxon>Limosa</taxon>
    </lineage>
</organism>
<proteinExistence type="predicted"/>
<dbReference type="AlphaFoldDB" id="A0A2I0U366"/>
<dbReference type="Proteomes" id="UP000233556">
    <property type="component" value="Unassembled WGS sequence"/>
</dbReference>
<evidence type="ECO:0000313" key="2">
    <source>
        <dbReference type="EMBL" id="PKU40403.1"/>
    </source>
</evidence>
<reference evidence="3" key="2">
    <citation type="submission" date="2017-12" db="EMBL/GenBank/DDBJ databases">
        <title>Genome sequence of the Bar-tailed Godwit (Limosa lapponica baueri).</title>
        <authorList>
            <person name="Lima N.C.B."/>
            <person name="Parody-Merino A.M."/>
            <person name="Battley P.F."/>
            <person name="Fidler A.E."/>
            <person name="Prosdocimi F."/>
        </authorList>
    </citation>
    <scope>NUCLEOTIDE SEQUENCE [LARGE SCALE GENOMIC DNA]</scope>
</reference>
<reference evidence="3" key="1">
    <citation type="submission" date="2017-11" db="EMBL/GenBank/DDBJ databases">
        <authorList>
            <person name="Lima N.C."/>
            <person name="Parody-Merino A.M."/>
            <person name="Battley P.F."/>
            <person name="Fidler A.E."/>
            <person name="Prosdocimi F."/>
        </authorList>
    </citation>
    <scope>NUCLEOTIDE SEQUENCE [LARGE SCALE GENOMIC DNA]</scope>
</reference>
<sequence length="84" mass="10649">MQIQSSRQFLHQFMTGEERRGEERRGEEREEKRREEKRREEKRREEKRREEKRREELFQLEGTYNDHLVQLPDQFRADQVKARC</sequence>
<name>A0A2I0U366_LIMLA</name>
<feature type="region of interest" description="Disordered" evidence="1">
    <location>
        <begin position="1"/>
        <end position="56"/>
    </location>
</feature>
<evidence type="ECO:0000256" key="1">
    <source>
        <dbReference type="SAM" id="MobiDB-lite"/>
    </source>
</evidence>
<evidence type="ECO:0000313" key="3">
    <source>
        <dbReference type="Proteomes" id="UP000233556"/>
    </source>
</evidence>
<feature type="compositionally biased region" description="Basic and acidic residues" evidence="1">
    <location>
        <begin position="16"/>
        <end position="56"/>
    </location>
</feature>